<dbReference type="AlphaFoldDB" id="A0AA46AHF4"/>
<evidence type="ECO:0000256" key="5">
    <source>
        <dbReference type="ARBA" id="ARBA00023136"/>
    </source>
</evidence>
<keyword evidence="8" id="KW-1185">Reference proteome</keyword>
<gene>
    <name evidence="7" type="ORF">SAMN06296020_101158</name>
</gene>
<accession>A0AA46AHF4</accession>
<name>A0AA46AHF4_9CLOT</name>
<comment type="subcellular location">
    <subcellularLocation>
        <location evidence="1">Cell membrane</location>
        <topology evidence="1">Multi-pass membrane protein</topology>
    </subcellularLocation>
</comment>
<feature type="transmembrane region" description="Helical" evidence="6">
    <location>
        <begin position="80"/>
        <end position="100"/>
    </location>
</feature>
<evidence type="ECO:0000313" key="8">
    <source>
        <dbReference type="Proteomes" id="UP001158066"/>
    </source>
</evidence>
<organism evidence="7 8">
    <name type="scientific">Anoxynatronum buryatiense</name>
    <dbReference type="NCBI Taxonomy" id="489973"/>
    <lineage>
        <taxon>Bacteria</taxon>
        <taxon>Bacillati</taxon>
        <taxon>Bacillota</taxon>
        <taxon>Clostridia</taxon>
        <taxon>Eubacteriales</taxon>
        <taxon>Clostridiaceae</taxon>
        <taxon>Anoxynatronum</taxon>
    </lineage>
</organism>
<keyword evidence="4 6" id="KW-1133">Transmembrane helix</keyword>
<feature type="transmembrane region" description="Helical" evidence="6">
    <location>
        <begin position="286"/>
        <end position="309"/>
    </location>
</feature>
<evidence type="ECO:0000313" key="7">
    <source>
        <dbReference type="EMBL" id="SMP38825.1"/>
    </source>
</evidence>
<evidence type="ECO:0000256" key="3">
    <source>
        <dbReference type="ARBA" id="ARBA00022692"/>
    </source>
</evidence>
<evidence type="ECO:0000256" key="2">
    <source>
        <dbReference type="ARBA" id="ARBA00022475"/>
    </source>
</evidence>
<dbReference type="PANTHER" id="PTHR47089:SF1">
    <property type="entry name" value="GUANOSINE ABC TRANSPORTER PERMEASE PROTEIN NUPP"/>
    <property type="match status" value="1"/>
</dbReference>
<dbReference type="Proteomes" id="UP001158066">
    <property type="component" value="Unassembled WGS sequence"/>
</dbReference>
<dbReference type="CDD" id="cd06580">
    <property type="entry name" value="TM_PBP1_transp_TpRbsC_like"/>
    <property type="match status" value="1"/>
</dbReference>
<dbReference type="GO" id="GO:0005886">
    <property type="term" value="C:plasma membrane"/>
    <property type="evidence" value="ECO:0007669"/>
    <property type="project" value="UniProtKB-SubCell"/>
</dbReference>
<comment type="caution">
    <text evidence="7">The sequence shown here is derived from an EMBL/GenBank/DDBJ whole genome shotgun (WGS) entry which is preliminary data.</text>
</comment>
<feature type="transmembrane region" description="Helical" evidence="6">
    <location>
        <begin position="141"/>
        <end position="160"/>
    </location>
</feature>
<sequence>MNKRVLFETIRTLVAIGVALLLALIIIFSVSDEPGYALERFLLGPVTNLRNFGNVLEMAIPLIFTGLAISVMFMAKQFNLGAEGGFFFGAVGATALVLTFNLPPVILPVAAIIVGALAGGLGSALPAVLKARMGASELVSSLMMNFILFWLGLFIINNYFRDAMAGAMASHRFPDAAKLTRILPGTRLHFGIFIALAMVVVVYLFLYRSRWGYALRMVGLNIRFAEYSGINTKSVILYSQIIGGMIAGMGGTVELLGMYPRFTWFQLPGYGWDGVIVAIMARNNPLLVPVFAFFLAYLRIGADIMARVTDVPSEVVAIIQGVMIMLVTAERLLAGWRHRMVVKEKMKAAEAAEVEGGGVQHG</sequence>
<keyword evidence="5 6" id="KW-0472">Membrane</keyword>
<evidence type="ECO:0000256" key="4">
    <source>
        <dbReference type="ARBA" id="ARBA00022989"/>
    </source>
</evidence>
<reference evidence="7" key="1">
    <citation type="submission" date="2017-05" db="EMBL/GenBank/DDBJ databases">
        <authorList>
            <person name="Varghese N."/>
            <person name="Submissions S."/>
        </authorList>
    </citation>
    <scope>NUCLEOTIDE SEQUENCE</scope>
    <source>
        <strain evidence="7">Su22</strain>
    </source>
</reference>
<feature type="transmembrane region" description="Helical" evidence="6">
    <location>
        <begin position="51"/>
        <end position="73"/>
    </location>
</feature>
<dbReference type="EMBL" id="FXUF01000001">
    <property type="protein sequence ID" value="SMP38825.1"/>
    <property type="molecule type" value="Genomic_DNA"/>
</dbReference>
<dbReference type="RefSeq" id="WP_283407522.1">
    <property type="nucleotide sequence ID" value="NZ_FXUF01000001.1"/>
</dbReference>
<keyword evidence="3 6" id="KW-0812">Transmembrane</keyword>
<evidence type="ECO:0000256" key="1">
    <source>
        <dbReference type="ARBA" id="ARBA00004651"/>
    </source>
</evidence>
<dbReference type="PANTHER" id="PTHR47089">
    <property type="entry name" value="ABC TRANSPORTER, PERMEASE PROTEIN"/>
    <property type="match status" value="1"/>
</dbReference>
<keyword evidence="2" id="KW-1003">Cell membrane</keyword>
<feature type="transmembrane region" description="Helical" evidence="6">
    <location>
        <begin position="12"/>
        <end position="31"/>
    </location>
</feature>
<protein>
    <submittedName>
        <fullName evidence="7">Nucleoside ABC transporter membrane protein</fullName>
    </submittedName>
</protein>
<dbReference type="Pfam" id="PF02653">
    <property type="entry name" value="BPD_transp_2"/>
    <property type="match status" value="1"/>
</dbReference>
<proteinExistence type="predicted"/>
<dbReference type="GO" id="GO:0022857">
    <property type="term" value="F:transmembrane transporter activity"/>
    <property type="evidence" value="ECO:0007669"/>
    <property type="project" value="InterPro"/>
</dbReference>
<dbReference type="InterPro" id="IPR001851">
    <property type="entry name" value="ABC_transp_permease"/>
</dbReference>
<feature type="transmembrane region" description="Helical" evidence="6">
    <location>
        <begin position="106"/>
        <end position="129"/>
    </location>
</feature>
<feature type="transmembrane region" description="Helical" evidence="6">
    <location>
        <begin position="188"/>
        <end position="207"/>
    </location>
</feature>
<evidence type="ECO:0000256" key="6">
    <source>
        <dbReference type="SAM" id="Phobius"/>
    </source>
</evidence>